<dbReference type="GO" id="GO:0004834">
    <property type="term" value="F:tryptophan synthase activity"/>
    <property type="evidence" value="ECO:0007669"/>
    <property type="project" value="UniProtKB-EC"/>
</dbReference>
<dbReference type="InterPro" id="IPR036052">
    <property type="entry name" value="TrpB-like_PALP_sf"/>
</dbReference>
<evidence type="ECO:0000313" key="2">
    <source>
        <dbReference type="Proteomes" id="UP000002532"/>
    </source>
</evidence>
<accession>A0A0H2X1X1</accession>
<dbReference type="KEGG" id="cta:CTA_0184"/>
<gene>
    <name evidence="1" type="primary">trpB_2</name>
    <name evidence="1" type="ordered locus">CTA_0184</name>
</gene>
<dbReference type="AlphaFoldDB" id="A0A0H2X1X1"/>
<protein>
    <submittedName>
        <fullName evidence="1">Tryptophan synthase beta chain</fullName>
        <ecNumber evidence="1">4.2.1.20</ecNumber>
    </submittedName>
</protein>
<name>A0A0H2X1X1_CHLTA</name>
<keyword evidence="1" id="KW-0456">Lyase</keyword>
<keyword evidence="2" id="KW-1185">Reference proteome</keyword>
<evidence type="ECO:0000313" key="1">
    <source>
        <dbReference type="EMBL" id="AAX50428.1"/>
    </source>
</evidence>
<reference evidence="1 2" key="1">
    <citation type="journal article" date="2005" name="Infect. Immun.">
        <title>Comparative genomic analysis of Chlamydia trachomatis oculotropic and genitotropic strains.</title>
        <authorList>
            <person name="Carlson J.H."/>
            <person name="Porcella S.F."/>
            <person name="McClarty G."/>
            <person name="Caldwell H.D."/>
        </authorList>
    </citation>
    <scope>NUCLEOTIDE SEQUENCE [LARGE SCALE GENOMIC DNA]</scope>
    <source>
        <strain evidence="2">ATCC VR-571B / DSM 19440 / HAR-13</strain>
    </source>
</reference>
<dbReference type="HOGENOM" id="CLU_2895839_0_0_0"/>
<proteinExistence type="predicted"/>
<dbReference type="EMBL" id="CP000051">
    <property type="protein sequence ID" value="AAX50428.1"/>
    <property type="molecule type" value="Genomic_DNA"/>
</dbReference>
<dbReference type="SUPFAM" id="SSF53686">
    <property type="entry name" value="Tryptophan synthase beta subunit-like PLP-dependent enzymes"/>
    <property type="match status" value="1"/>
</dbReference>
<sequence length="62" mass="7131">MFKHKHPFGGAFLPEELLAPIQNLKAEWEILKTQQSFLSELDCILKNYAGRQTPLTEVKNFA</sequence>
<dbReference type="EC" id="4.2.1.20" evidence="1"/>
<dbReference type="Proteomes" id="UP000002532">
    <property type="component" value="Chromosome"/>
</dbReference>
<organism evidence="1 2">
    <name type="scientific">Chlamydia trachomatis serovar A (strain ATCC VR-571B / DSM 19440 / HAR-13)</name>
    <dbReference type="NCBI Taxonomy" id="315277"/>
    <lineage>
        <taxon>Bacteria</taxon>
        <taxon>Pseudomonadati</taxon>
        <taxon>Chlamydiota</taxon>
        <taxon>Chlamydiia</taxon>
        <taxon>Chlamydiales</taxon>
        <taxon>Chlamydiaceae</taxon>
        <taxon>Chlamydia/Chlamydophila group</taxon>
        <taxon>Chlamydia</taxon>
    </lineage>
</organism>
<dbReference type="Gene3D" id="3.40.50.1100">
    <property type="match status" value="1"/>
</dbReference>